<dbReference type="GO" id="GO:0016491">
    <property type="term" value="F:oxidoreductase activity"/>
    <property type="evidence" value="ECO:0007669"/>
    <property type="project" value="TreeGrafter"/>
</dbReference>
<keyword evidence="3" id="KW-1185">Reference proteome</keyword>
<gene>
    <name evidence="2" type="ORF">KOR34_50330</name>
</gene>
<keyword evidence="1" id="KW-0732">Signal</keyword>
<dbReference type="SUPFAM" id="SSF48371">
    <property type="entry name" value="ARM repeat"/>
    <property type="match status" value="1"/>
</dbReference>
<feature type="chain" id="PRO_5022774673" evidence="1">
    <location>
        <begin position="22"/>
        <end position="230"/>
    </location>
</feature>
<organism evidence="2 3">
    <name type="scientific">Posidoniimonas corsicana</name>
    <dbReference type="NCBI Taxonomy" id="1938618"/>
    <lineage>
        <taxon>Bacteria</taxon>
        <taxon>Pseudomonadati</taxon>
        <taxon>Planctomycetota</taxon>
        <taxon>Planctomycetia</taxon>
        <taxon>Pirellulales</taxon>
        <taxon>Lacipirellulaceae</taxon>
        <taxon>Posidoniimonas</taxon>
    </lineage>
</organism>
<protein>
    <submittedName>
        <fullName evidence="2">HEAT repeat protein</fullName>
    </submittedName>
</protein>
<reference evidence="2 3" key="1">
    <citation type="submission" date="2019-02" db="EMBL/GenBank/DDBJ databases">
        <title>Deep-cultivation of Planctomycetes and their phenomic and genomic characterization uncovers novel biology.</title>
        <authorList>
            <person name="Wiegand S."/>
            <person name="Jogler M."/>
            <person name="Boedeker C."/>
            <person name="Pinto D."/>
            <person name="Vollmers J."/>
            <person name="Rivas-Marin E."/>
            <person name="Kohn T."/>
            <person name="Peeters S.H."/>
            <person name="Heuer A."/>
            <person name="Rast P."/>
            <person name="Oberbeckmann S."/>
            <person name="Bunk B."/>
            <person name="Jeske O."/>
            <person name="Meyerdierks A."/>
            <person name="Storesund J.E."/>
            <person name="Kallscheuer N."/>
            <person name="Luecker S."/>
            <person name="Lage O.M."/>
            <person name="Pohl T."/>
            <person name="Merkel B.J."/>
            <person name="Hornburger P."/>
            <person name="Mueller R.-W."/>
            <person name="Bruemmer F."/>
            <person name="Labrenz M."/>
            <person name="Spormann A.M."/>
            <person name="Op Den Camp H."/>
            <person name="Overmann J."/>
            <person name="Amann R."/>
            <person name="Jetten M.S.M."/>
            <person name="Mascher T."/>
            <person name="Medema M.H."/>
            <person name="Devos D.P."/>
            <person name="Kaster A.-K."/>
            <person name="Ovreas L."/>
            <person name="Rohde M."/>
            <person name="Galperin M.Y."/>
            <person name="Jogler C."/>
        </authorList>
    </citation>
    <scope>NUCLEOTIDE SEQUENCE [LARGE SCALE GENOMIC DNA]</scope>
    <source>
        <strain evidence="2 3">KOR34</strain>
    </source>
</reference>
<dbReference type="RefSeq" id="WP_146568827.1">
    <property type="nucleotide sequence ID" value="NZ_SIHJ01000005.1"/>
</dbReference>
<dbReference type="AlphaFoldDB" id="A0A5C5UVS2"/>
<name>A0A5C5UVS2_9BACT</name>
<dbReference type="Proteomes" id="UP000316714">
    <property type="component" value="Unassembled WGS sequence"/>
</dbReference>
<accession>A0A5C5UVS2</accession>
<comment type="caution">
    <text evidence="2">The sequence shown here is derived from an EMBL/GenBank/DDBJ whole genome shotgun (WGS) entry which is preliminary data.</text>
</comment>
<evidence type="ECO:0000256" key="1">
    <source>
        <dbReference type="SAM" id="SignalP"/>
    </source>
</evidence>
<dbReference type="EMBL" id="SIHJ01000005">
    <property type="protein sequence ID" value="TWT30474.1"/>
    <property type="molecule type" value="Genomic_DNA"/>
</dbReference>
<dbReference type="PANTHER" id="PTHR12697:SF5">
    <property type="entry name" value="DEOXYHYPUSINE HYDROXYLASE"/>
    <property type="match status" value="1"/>
</dbReference>
<dbReference type="InterPro" id="IPR016024">
    <property type="entry name" value="ARM-type_fold"/>
</dbReference>
<sequence length="230" mass="23926" precursor="true">MTATRNTLLVLSLALAAGCQSGPLGGLAWNPFSTPERTSYQTPAMRIEEALAAGEQADGTDSAAQQAIAVELARKVQSEPDPLVRDAIMRSVARFQIPLAGQVLTAGLQDTDPLVRRRCCQLLGERGDAAGASALAQALRADTDQDVRIEAARALGGIRSPETNAALVAALESDDPAMQYAGVQALSRSSGRDFGGDVRACLAYAKGEAPAAGQPEPPAVASRFGRLLPF</sequence>
<evidence type="ECO:0000313" key="3">
    <source>
        <dbReference type="Proteomes" id="UP000316714"/>
    </source>
</evidence>
<dbReference type="Pfam" id="PF13646">
    <property type="entry name" value="HEAT_2"/>
    <property type="match status" value="1"/>
</dbReference>
<dbReference type="InterPro" id="IPR004155">
    <property type="entry name" value="PBS_lyase_HEAT"/>
</dbReference>
<evidence type="ECO:0000313" key="2">
    <source>
        <dbReference type="EMBL" id="TWT30474.1"/>
    </source>
</evidence>
<dbReference type="PROSITE" id="PS51257">
    <property type="entry name" value="PROKAR_LIPOPROTEIN"/>
    <property type="match status" value="1"/>
</dbReference>
<dbReference type="Gene3D" id="1.25.10.10">
    <property type="entry name" value="Leucine-rich Repeat Variant"/>
    <property type="match status" value="1"/>
</dbReference>
<dbReference type="PANTHER" id="PTHR12697">
    <property type="entry name" value="PBS LYASE HEAT-LIKE PROTEIN"/>
    <property type="match status" value="1"/>
</dbReference>
<dbReference type="OrthoDB" id="277499at2"/>
<dbReference type="SMART" id="SM00567">
    <property type="entry name" value="EZ_HEAT"/>
    <property type="match status" value="3"/>
</dbReference>
<dbReference type="InterPro" id="IPR011989">
    <property type="entry name" value="ARM-like"/>
</dbReference>
<proteinExistence type="predicted"/>
<feature type="signal peptide" evidence="1">
    <location>
        <begin position="1"/>
        <end position="21"/>
    </location>
</feature>